<dbReference type="InterPro" id="IPR050595">
    <property type="entry name" value="Bact_response_regulator"/>
</dbReference>
<organism evidence="4 5">
    <name type="scientific">Eiseniibacteriota bacterium</name>
    <dbReference type="NCBI Taxonomy" id="2212470"/>
    <lineage>
        <taxon>Bacteria</taxon>
        <taxon>Candidatus Eiseniibacteriota</taxon>
    </lineage>
</organism>
<protein>
    <submittedName>
        <fullName evidence="4">Response regulator</fullName>
    </submittedName>
</protein>
<evidence type="ECO:0000256" key="2">
    <source>
        <dbReference type="PROSITE-ProRule" id="PRU00169"/>
    </source>
</evidence>
<keyword evidence="1 2" id="KW-0597">Phosphoprotein</keyword>
<dbReference type="PROSITE" id="PS50110">
    <property type="entry name" value="RESPONSE_REGULATORY"/>
    <property type="match status" value="1"/>
</dbReference>
<comment type="caution">
    <text evidence="4">The sequence shown here is derived from an EMBL/GenBank/DDBJ whole genome shotgun (WGS) entry which is preliminary data.</text>
</comment>
<reference evidence="4 5" key="1">
    <citation type="submission" date="2020-04" db="EMBL/GenBank/DDBJ databases">
        <title>Metagenomic profiling of ammonia- and methane-oxidizing microorganisms in a Dutch drinking water treatment plant.</title>
        <authorList>
            <person name="Poghosyan L."/>
            <person name="Leucker S."/>
        </authorList>
    </citation>
    <scope>NUCLEOTIDE SEQUENCE [LARGE SCALE GENOMIC DNA]</scope>
    <source>
        <strain evidence="4">S-RSF-IL-03</strain>
    </source>
</reference>
<dbReference type="Proteomes" id="UP000580839">
    <property type="component" value="Unassembled WGS sequence"/>
</dbReference>
<dbReference type="AlphaFoldDB" id="A0A849SUK8"/>
<dbReference type="Gene3D" id="3.40.50.2300">
    <property type="match status" value="1"/>
</dbReference>
<evidence type="ECO:0000259" key="3">
    <source>
        <dbReference type="PROSITE" id="PS50110"/>
    </source>
</evidence>
<sequence>MKRVIVIEDDPVNARMMKALLERRGGWSVLHTESGDELFDLARRGEVALALLDVSLGSTSWNGRPVTGLELSRALKSDAATRAIPVVITSAHAMRGDAERFLRDSLAEDYVAKPITDHAAFVARLRNWLGEAA</sequence>
<feature type="modified residue" description="4-aspartylphosphate" evidence="2">
    <location>
        <position position="53"/>
    </location>
</feature>
<gene>
    <name evidence="4" type="ORF">HOP12_12990</name>
</gene>
<proteinExistence type="predicted"/>
<dbReference type="EMBL" id="JABFRW010000169">
    <property type="protein sequence ID" value="NOT35060.1"/>
    <property type="molecule type" value="Genomic_DNA"/>
</dbReference>
<evidence type="ECO:0000313" key="4">
    <source>
        <dbReference type="EMBL" id="NOT35060.1"/>
    </source>
</evidence>
<dbReference type="GO" id="GO:0000160">
    <property type="term" value="P:phosphorelay signal transduction system"/>
    <property type="evidence" value="ECO:0007669"/>
    <property type="project" value="InterPro"/>
</dbReference>
<dbReference type="PANTHER" id="PTHR44591:SF3">
    <property type="entry name" value="RESPONSE REGULATORY DOMAIN-CONTAINING PROTEIN"/>
    <property type="match status" value="1"/>
</dbReference>
<name>A0A849SUK8_UNCEI</name>
<dbReference type="PANTHER" id="PTHR44591">
    <property type="entry name" value="STRESS RESPONSE REGULATOR PROTEIN 1"/>
    <property type="match status" value="1"/>
</dbReference>
<dbReference type="InterPro" id="IPR001789">
    <property type="entry name" value="Sig_transdc_resp-reg_receiver"/>
</dbReference>
<evidence type="ECO:0000256" key="1">
    <source>
        <dbReference type="ARBA" id="ARBA00022553"/>
    </source>
</evidence>
<dbReference type="SUPFAM" id="SSF52172">
    <property type="entry name" value="CheY-like"/>
    <property type="match status" value="1"/>
</dbReference>
<dbReference type="InterPro" id="IPR011006">
    <property type="entry name" value="CheY-like_superfamily"/>
</dbReference>
<accession>A0A849SUK8</accession>
<feature type="domain" description="Response regulatory" evidence="3">
    <location>
        <begin position="3"/>
        <end position="128"/>
    </location>
</feature>
<evidence type="ECO:0000313" key="5">
    <source>
        <dbReference type="Proteomes" id="UP000580839"/>
    </source>
</evidence>
<dbReference type="Pfam" id="PF00072">
    <property type="entry name" value="Response_reg"/>
    <property type="match status" value="1"/>
</dbReference>
<dbReference type="SMART" id="SM00448">
    <property type="entry name" value="REC"/>
    <property type="match status" value="1"/>
</dbReference>